<evidence type="ECO:0000256" key="6">
    <source>
        <dbReference type="SAM" id="Phobius"/>
    </source>
</evidence>
<name>A0ABQ0TS02_9BACL</name>
<feature type="transmembrane region" description="Helical" evidence="6">
    <location>
        <begin position="222"/>
        <end position="246"/>
    </location>
</feature>
<feature type="transmembrane region" description="Helical" evidence="6">
    <location>
        <begin position="143"/>
        <end position="168"/>
    </location>
</feature>
<sequence length="404" mass="42456">MNSQAMAAASKPHVQPATPNPILIIAGIILITFTMRSPITSIGPLVGSIRADLGLSNVMSGLLTTVPLLAFAVLSPLAPSIGHRLGTERTLLAGLITVLMGILLRSTGFVFTLFVGTAFIGAGIAICNVLIPGLVKQRFPQKAGLLTSVYTTTMSMCAAIASGVSIPLAQGANLGWQGSLGFWAIVVLIAISVWLPQLRAAGKMSAATKVSTPKKGLWRSALAWQVTLFMGLQSFLFYCTIAWLPAILQQNGISSTNAGWLLSLVQVISLPASFLAPVLASRFRDQRMMSVVIALLSLLGCSGLLLNGNMVVLVLCLIFLGLAQGASISLALTFIVIRSENVRQAAELSGMAQSVGYLLAALGPLFIGYVFDLTHSWTLPLITLMIVSVLLIFAGIGAGRNQTV</sequence>
<dbReference type="Pfam" id="PF07690">
    <property type="entry name" value="MFS_1"/>
    <property type="match status" value="1"/>
</dbReference>
<dbReference type="PANTHER" id="PTHR23523:SF2">
    <property type="entry name" value="2-NITROIMIDAZOLE TRANSPORTER"/>
    <property type="match status" value="1"/>
</dbReference>
<evidence type="ECO:0000256" key="1">
    <source>
        <dbReference type="ARBA" id="ARBA00004651"/>
    </source>
</evidence>
<dbReference type="InterPro" id="IPR036259">
    <property type="entry name" value="MFS_trans_sf"/>
</dbReference>
<dbReference type="PANTHER" id="PTHR23523">
    <property type="match status" value="1"/>
</dbReference>
<reference evidence="8 9" key="1">
    <citation type="submission" date="2019-06" db="EMBL/GenBank/DDBJ databases">
        <title>Whole genome shotgun sequence of Brevibacillus reuszeri NBRC 15719.</title>
        <authorList>
            <person name="Hosoyama A."/>
            <person name="Uohara A."/>
            <person name="Ohji S."/>
            <person name="Ichikawa N."/>
        </authorList>
    </citation>
    <scope>NUCLEOTIDE SEQUENCE [LARGE SCALE GENOMIC DNA]</scope>
    <source>
        <strain evidence="8 9">NBRC 15719</strain>
    </source>
</reference>
<gene>
    <name evidence="8" type="primary">yycB_2</name>
    <name evidence="8" type="ORF">BRE01_43130</name>
</gene>
<comment type="subcellular location">
    <subcellularLocation>
        <location evidence="1">Cell membrane</location>
        <topology evidence="1">Multi-pass membrane protein</topology>
    </subcellularLocation>
</comment>
<feature type="transmembrane region" description="Helical" evidence="6">
    <location>
        <begin position="258"/>
        <end position="276"/>
    </location>
</feature>
<dbReference type="PROSITE" id="PS50850">
    <property type="entry name" value="MFS"/>
    <property type="match status" value="1"/>
</dbReference>
<dbReference type="Gene3D" id="1.20.1250.20">
    <property type="entry name" value="MFS general substrate transporter like domains"/>
    <property type="match status" value="2"/>
</dbReference>
<evidence type="ECO:0000259" key="7">
    <source>
        <dbReference type="PROSITE" id="PS50850"/>
    </source>
</evidence>
<evidence type="ECO:0000313" key="8">
    <source>
        <dbReference type="EMBL" id="GED70611.1"/>
    </source>
</evidence>
<feature type="transmembrane region" description="Helical" evidence="6">
    <location>
        <begin position="59"/>
        <end position="78"/>
    </location>
</feature>
<feature type="transmembrane region" description="Helical" evidence="6">
    <location>
        <begin position="377"/>
        <end position="398"/>
    </location>
</feature>
<dbReference type="InterPro" id="IPR020846">
    <property type="entry name" value="MFS_dom"/>
</dbReference>
<keyword evidence="2" id="KW-0813">Transport</keyword>
<evidence type="ECO:0000313" key="9">
    <source>
        <dbReference type="Proteomes" id="UP000319578"/>
    </source>
</evidence>
<organism evidence="8 9">
    <name type="scientific">Brevibacillus reuszeri</name>
    <dbReference type="NCBI Taxonomy" id="54915"/>
    <lineage>
        <taxon>Bacteria</taxon>
        <taxon>Bacillati</taxon>
        <taxon>Bacillota</taxon>
        <taxon>Bacilli</taxon>
        <taxon>Bacillales</taxon>
        <taxon>Paenibacillaceae</taxon>
        <taxon>Brevibacillus</taxon>
    </lineage>
</organism>
<proteinExistence type="predicted"/>
<dbReference type="EMBL" id="BJON01000016">
    <property type="protein sequence ID" value="GED70611.1"/>
    <property type="molecule type" value="Genomic_DNA"/>
</dbReference>
<keyword evidence="9" id="KW-1185">Reference proteome</keyword>
<accession>A0ABQ0TS02</accession>
<feature type="transmembrane region" description="Helical" evidence="6">
    <location>
        <begin position="348"/>
        <end position="371"/>
    </location>
</feature>
<feature type="transmembrane region" description="Helical" evidence="6">
    <location>
        <begin position="180"/>
        <end position="201"/>
    </location>
</feature>
<dbReference type="CDD" id="cd17339">
    <property type="entry name" value="MFS_NIMT_CynX_like"/>
    <property type="match status" value="1"/>
</dbReference>
<evidence type="ECO:0000256" key="5">
    <source>
        <dbReference type="ARBA" id="ARBA00023136"/>
    </source>
</evidence>
<feature type="transmembrane region" description="Helical" evidence="6">
    <location>
        <begin position="312"/>
        <end position="336"/>
    </location>
</feature>
<keyword evidence="3 6" id="KW-0812">Transmembrane</keyword>
<evidence type="ECO:0000256" key="4">
    <source>
        <dbReference type="ARBA" id="ARBA00022989"/>
    </source>
</evidence>
<feature type="transmembrane region" description="Helical" evidence="6">
    <location>
        <begin position="113"/>
        <end position="131"/>
    </location>
</feature>
<feature type="domain" description="Major facilitator superfamily (MFS) profile" evidence="7">
    <location>
        <begin position="22"/>
        <end position="400"/>
    </location>
</feature>
<dbReference type="Proteomes" id="UP000319578">
    <property type="component" value="Unassembled WGS sequence"/>
</dbReference>
<feature type="transmembrane region" description="Helical" evidence="6">
    <location>
        <begin position="288"/>
        <end position="306"/>
    </location>
</feature>
<comment type="caution">
    <text evidence="8">The sequence shown here is derived from an EMBL/GenBank/DDBJ whole genome shotgun (WGS) entry which is preliminary data.</text>
</comment>
<dbReference type="RefSeq" id="WP_084765808.1">
    <property type="nucleotide sequence ID" value="NZ_BJON01000016.1"/>
</dbReference>
<dbReference type="InterPro" id="IPR052524">
    <property type="entry name" value="MFS_Cyanate_Porter"/>
</dbReference>
<feature type="transmembrane region" description="Helical" evidence="6">
    <location>
        <begin position="21"/>
        <end position="39"/>
    </location>
</feature>
<feature type="transmembrane region" description="Helical" evidence="6">
    <location>
        <begin position="90"/>
        <end position="107"/>
    </location>
</feature>
<keyword evidence="4 6" id="KW-1133">Transmembrane helix</keyword>
<evidence type="ECO:0000256" key="2">
    <source>
        <dbReference type="ARBA" id="ARBA00022448"/>
    </source>
</evidence>
<keyword evidence="5 6" id="KW-0472">Membrane</keyword>
<dbReference type="SUPFAM" id="SSF103473">
    <property type="entry name" value="MFS general substrate transporter"/>
    <property type="match status" value="1"/>
</dbReference>
<evidence type="ECO:0000256" key="3">
    <source>
        <dbReference type="ARBA" id="ARBA00022692"/>
    </source>
</evidence>
<protein>
    <submittedName>
        <fullName evidence="8">Transporter YycB</fullName>
    </submittedName>
</protein>
<dbReference type="InterPro" id="IPR011701">
    <property type="entry name" value="MFS"/>
</dbReference>